<reference evidence="2 3" key="1">
    <citation type="submission" date="2020-06" db="EMBL/GenBank/DDBJ databases">
        <title>WGS assembly of Ceratodon purpureus strain R40.</title>
        <authorList>
            <person name="Carey S.B."/>
            <person name="Jenkins J."/>
            <person name="Shu S."/>
            <person name="Lovell J.T."/>
            <person name="Sreedasyam A."/>
            <person name="Maumus F."/>
            <person name="Tiley G.P."/>
            <person name="Fernandez-Pozo N."/>
            <person name="Barry K."/>
            <person name="Chen C."/>
            <person name="Wang M."/>
            <person name="Lipzen A."/>
            <person name="Daum C."/>
            <person name="Saski C.A."/>
            <person name="Payton A.C."/>
            <person name="Mcbreen J.C."/>
            <person name="Conrad R.E."/>
            <person name="Kollar L.M."/>
            <person name="Olsson S."/>
            <person name="Huttunen S."/>
            <person name="Landis J.B."/>
            <person name="Wickett N.J."/>
            <person name="Johnson M.G."/>
            <person name="Rensing S.A."/>
            <person name="Grimwood J."/>
            <person name="Schmutz J."/>
            <person name="Mcdaniel S.F."/>
        </authorList>
    </citation>
    <scope>NUCLEOTIDE SEQUENCE [LARGE SCALE GENOMIC DNA]</scope>
    <source>
        <strain evidence="2 3">R40</strain>
    </source>
</reference>
<sequence length="1165" mass="127666">MGMPWTDRLEAVKFYVFDLDGNVAATHHESKRVPGCYTLPEAIKLTRSADLSQQEAALLLIAAVLYKAIDGLQAQQLSSNSRSVTETKTDTAVDWQAVWTYAVGPGLELASSLRFALDDSNLSVVTACAKALQALLSCSANEAIFGLQESIWPGNKSAFTAPVFRRKTELDEGFIGGGRWKYHVSAIDLYPVTQILNPLSDTEEDKDSIGDEAAVTSKDVAAGLLRMDILTRIQYIFEREQLRSADENLLCVVIALSRHSPAAAKAVMKCPRLMDSIIQRFLLIDEDLNGALRSAHTKAIQLLKILSQASAANCIRFAETGALQVAQCELYKQGFPLPSDPRLGEESFKGICATVVECLRLWRVCINHQIGIALFPDIYPTLCYWLAPLSCKEISSTNSGDMLFLAQESYSLLERLAWTLPVLPTQGSIHVNWAWKTALPLVETASGWLSKDRISAVSKELITLASQSESGPQNPERCFRMKLVATMASVFHFLGTVCEMFTESGSEASTKKSLHPVVNQLAIAVASNGLLTFRTGKQCSTESPNSLLEILLNLWEKVDEETAMTVSSCIHGLVRLLIVTDQLCQPFEDKTGLLAEGSKESEILSRGLVSSADRELRDLLSFFGDVILDTEDLRLAGETQPAPGLGLGWGQVGGGVWSKRGLHVKGVARLVMELLEVLPSSKKDGDKTSTSAELMWRINCCLRIAAVFGPGDVDMVYRMCSNILLHPDTLASVFQCADSTLKAEVGAVQNGSHHVYDEISKMLLEHYRKVWMCARPDKASTIRQGNYNKKLKTSLIATKLSNLSEESAKLSESKSGMEGLANDMVAEWAKQRLPLPPHYVFSPMVINLSGLIDGTEKGNGPECKMLEDGKFVISQDKEIGMEDAIERGAAWILGLEVLSQSLSTNDRNVFAAIPLVRKLHSLSSLFLLGGEMFLRSTLKNYVTGLQRLYGKLLDAPGLKALDFEGEVDGGYCTFVEALATKFSSSSSTDTGFARQVAVYLRQDVVSTIRLQTWQALARDQSLHRLPPLSDCCGDPSGYLSPPEKNNQMIEAFVSAWTSGALDAVDGKSSMASEIAIHHIAALFFEEGSATDKTFLREIAKTLFGTSNQELLRKFLERSLSWPAEPLSAEELKKRLSIIQAIGEGDNIIMDKVKELHGVLFQSTIS</sequence>
<dbReference type="PANTHER" id="PTHR47605">
    <property type="entry name" value="TRANSCRIPTIONAL ELONGATION REGULATOR MINIYO"/>
    <property type="match status" value="1"/>
</dbReference>
<keyword evidence="3" id="KW-1185">Reference proteome</keyword>
<dbReference type="Proteomes" id="UP000822688">
    <property type="component" value="Chromosome 6"/>
</dbReference>
<proteinExistence type="predicted"/>
<dbReference type="AlphaFoldDB" id="A0A8T0HH35"/>
<dbReference type="InterPro" id="IPR055326">
    <property type="entry name" value="MINIYO"/>
</dbReference>
<gene>
    <name evidence="2" type="ORF">KC19_6G133500</name>
</gene>
<dbReference type="Pfam" id="PF25766">
    <property type="entry name" value="TPR_RPAP1"/>
    <property type="match status" value="1"/>
</dbReference>
<name>A0A8T0HH35_CERPU</name>
<evidence type="ECO:0000313" key="2">
    <source>
        <dbReference type="EMBL" id="KAG0570027.1"/>
    </source>
</evidence>
<dbReference type="PANTHER" id="PTHR47605:SF2">
    <property type="entry name" value="TRANSCRIPTIONAL ELONGATION REGULATOR MINIYO"/>
    <property type="match status" value="1"/>
</dbReference>
<dbReference type="EMBL" id="CM026427">
    <property type="protein sequence ID" value="KAG0570027.1"/>
    <property type="molecule type" value="Genomic_DNA"/>
</dbReference>
<organism evidence="2 3">
    <name type="scientific">Ceratodon purpureus</name>
    <name type="common">Fire moss</name>
    <name type="synonym">Dicranum purpureum</name>
    <dbReference type="NCBI Taxonomy" id="3225"/>
    <lineage>
        <taxon>Eukaryota</taxon>
        <taxon>Viridiplantae</taxon>
        <taxon>Streptophyta</taxon>
        <taxon>Embryophyta</taxon>
        <taxon>Bryophyta</taxon>
        <taxon>Bryophytina</taxon>
        <taxon>Bryopsida</taxon>
        <taxon>Dicranidae</taxon>
        <taxon>Pseudoditrichales</taxon>
        <taxon>Ditrichaceae</taxon>
        <taxon>Ceratodon</taxon>
    </lineage>
</organism>
<feature type="domain" description="RPAP1/MINIYO-like TPR repeats" evidence="1">
    <location>
        <begin position="891"/>
        <end position="1086"/>
    </location>
</feature>
<accession>A0A8T0HH35</accession>
<comment type="caution">
    <text evidence="2">The sequence shown here is derived from an EMBL/GenBank/DDBJ whole genome shotgun (WGS) entry which is preliminary data.</text>
</comment>
<dbReference type="InterPro" id="IPR057989">
    <property type="entry name" value="TPR_RPAP1/MINIYO-like"/>
</dbReference>
<evidence type="ECO:0000313" key="3">
    <source>
        <dbReference type="Proteomes" id="UP000822688"/>
    </source>
</evidence>
<evidence type="ECO:0000259" key="1">
    <source>
        <dbReference type="Pfam" id="PF25766"/>
    </source>
</evidence>
<protein>
    <recommendedName>
        <fullName evidence="1">RPAP1/MINIYO-like TPR repeats domain-containing protein</fullName>
    </recommendedName>
</protein>